<dbReference type="PANTHER" id="PTHR47533">
    <property type="entry name" value="PROTEIN CBG21859"/>
    <property type="match status" value="1"/>
</dbReference>
<dbReference type="AlphaFoldDB" id="A0AAD5ND32"/>
<evidence type="ECO:0000313" key="1">
    <source>
        <dbReference type="EMBL" id="KAJ1364799.1"/>
    </source>
</evidence>
<name>A0AAD5ND32_PARTN</name>
<dbReference type="EMBL" id="JAHQIW010005072">
    <property type="protein sequence ID" value="KAJ1364799.1"/>
    <property type="molecule type" value="Genomic_DNA"/>
</dbReference>
<dbReference type="Proteomes" id="UP001196413">
    <property type="component" value="Unassembled WGS sequence"/>
</dbReference>
<accession>A0AAD5ND32</accession>
<proteinExistence type="predicted"/>
<dbReference type="InterPro" id="IPR010463">
    <property type="entry name" value="DUF1057"/>
</dbReference>
<sequence>MHGLEFAKGLRPLINSINENPHARVLVAYTGKDFFIERSISQKFVQEFHNCVEITCEEKGDSFEDSAIQQTHDLFSSGAKVVSIYFAKDGHYLQRDRARYVANSIESILQTYPDSNRSL</sequence>
<reference evidence="1" key="1">
    <citation type="submission" date="2021-06" db="EMBL/GenBank/DDBJ databases">
        <title>Parelaphostrongylus tenuis whole genome reference sequence.</title>
        <authorList>
            <person name="Garwood T.J."/>
            <person name="Larsen P.A."/>
            <person name="Fountain-Jones N.M."/>
            <person name="Garbe J.R."/>
            <person name="Macchietto M.G."/>
            <person name="Kania S.A."/>
            <person name="Gerhold R.W."/>
            <person name="Richards J.E."/>
            <person name="Wolf T.M."/>
        </authorList>
    </citation>
    <scope>NUCLEOTIDE SEQUENCE</scope>
    <source>
        <strain evidence="1">MNPRO001-30</strain>
        <tissue evidence="1">Meninges</tissue>
    </source>
</reference>
<dbReference type="Pfam" id="PF06342">
    <property type="entry name" value="DUF1057"/>
    <property type="match status" value="1"/>
</dbReference>
<evidence type="ECO:0000313" key="2">
    <source>
        <dbReference type="Proteomes" id="UP001196413"/>
    </source>
</evidence>
<gene>
    <name evidence="1" type="ORF">KIN20_024971</name>
</gene>
<keyword evidence="2" id="KW-1185">Reference proteome</keyword>
<organism evidence="1 2">
    <name type="scientific">Parelaphostrongylus tenuis</name>
    <name type="common">Meningeal worm</name>
    <dbReference type="NCBI Taxonomy" id="148309"/>
    <lineage>
        <taxon>Eukaryota</taxon>
        <taxon>Metazoa</taxon>
        <taxon>Ecdysozoa</taxon>
        <taxon>Nematoda</taxon>
        <taxon>Chromadorea</taxon>
        <taxon>Rhabditida</taxon>
        <taxon>Rhabditina</taxon>
        <taxon>Rhabditomorpha</taxon>
        <taxon>Strongyloidea</taxon>
        <taxon>Metastrongylidae</taxon>
        <taxon>Parelaphostrongylus</taxon>
    </lineage>
</organism>
<comment type="caution">
    <text evidence="1">The sequence shown here is derived from an EMBL/GenBank/DDBJ whole genome shotgun (WGS) entry which is preliminary data.</text>
</comment>
<dbReference type="PANTHER" id="PTHR47533:SF6">
    <property type="entry name" value="PROTEIN CBG08091"/>
    <property type="match status" value="1"/>
</dbReference>
<protein>
    <submittedName>
        <fullName evidence="1">Uncharacterized protein</fullName>
    </submittedName>
</protein>